<dbReference type="GeneID" id="36594093"/>
<evidence type="ECO:0000256" key="1">
    <source>
        <dbReference type="ARBA" id="ARBA00004141"/>
    </source>
</evidence>
<dbReference type="RefSeq" id="XP_024731669.1">
    <property type="nucleotide sequence ID" value="XM_024886016.1"/>
</dbReference>
<name>A0A2J6SVF9_9HELO</name>
<dbReference type="PANTHER" id="PTHR31465:SF9">
    <property type="entry name" value="SPHINGOID LONG-CHAIN BASE TRANSPORTER RSB1"/>
    <property type="match status" value="1"/>
</dbReference>
<organism evidence="6 7">
    <name type="scientific">Hyaloscypha bicolor E</name>
    <dbReference type="NCBI Taxonomy" id="1095630"/>
    <lineage>
        <taxon>Eukaryota</taxon>
        <taxon>Fungi</taxon>
        <taxon>Dikarya</taxon>
        <taxon>Ascomycota</taxon>
        <taxon>Pezizomycotina</taxon>
        <taxon>Leotiomycetes</taxon>
        <taxon>Helotiales</taxon>
        <taxon>Hyaloscyphaceae</taxon>
        <taxon>Hyaloscypha</taxon>
        <taxon>Hyaloscypha bicolor</taxon>
    </lineage>
</organism>
<sequence length="304" mass="33001">MSSPTFFCALKTCSTGATTMPGNILFLSILSILAIGQLYLGTRCQTGLVCISMLLGLSSEVLGYIAQVLLNGDPFVRNYFLWYLFCLTLGPLLMAAVIYLCFGRSLVVHGERINRIRAKTHTLIFMGCDILSLVIQAGGGIAASYPLTNKYIIDMGTHNLVAGLSLQVASLFAFSCCSLEFLYRVHSQKILVSPRFAALGIETARLIVRTVFRSVELSGGFRGHLANSEVQFMVLDGVVVIITCTCLTIFHPGIEFGDPWAEAKFPFGQAVVESDLEVVVEDAGREKLGSTGKEGTVMELRESS</sequence>
<evidence type="ECO:0000256" key="4">
    <source>
        <dbReference type="ARBA" id="ARBA00023136"/>
    </source>
</evidence>
<dbReference type="Proteomes" id="UP000235371">
    <property type="component" value="Unassembled WGS sequence"/>
</dbReference>
<dbReference type="OrthoDB" id="4521223at2759"/>
<keyword evidence="4 5" id="KW-0472">Membrane</keyword>
<evidence type="ECO:0000313" key="7">
    <source>
        <dbReference type="Proteomes" id="UP000235371"/>
    </source>
</evidence>
<dbReference type="GO" id="GO:0005886">
    <property type="term" value="C:plasma membrane"/>
    <property type="evidence" value="ECO:0007669"/>
    <property type="project" value="TreeGrafter"/>
</dbReference>
<gene>
    <name evidence="6" type="ORF">K444DRAFT_655508</name>
</gene>
<evidence type="ECO:0000256" key="5">
    <source>
        <dbReference type="SAM" id="Phobius"/>
    </source>
</evidence>
<dbReference type="PANTHER" id="PTHR31465">
    <property type="entry name" value="PROTEIN RTA1-RELATED"/>
    <property type="match status" value="1"/>
</dbReference>
<proteinExistence type="predicted"/>
<evidence type="ECO:0000256" key="2">
    <source>
        <dbReference type="ARBA" id="ARBA00022692"/>
    </source>
</evidence>
<evidence type="ECO:0000313" key="6">
    <source>
        <dbReference type="EMBL" id="PMD54765.1"/>
    </source>
</evidence>
<keyword evidence="2 5" id="KW-0812">Transmembrane</keyword>
<dbReference type="GO" id="GO:0000324">
    <property type="term" value="C:fungal-type vacuole"/>
    <property type="evidence" value="ECO:0007669"/>
    <property type="project" value="TreeGrafter"/>
</dbReference>
<dbReference type="InParanoid" id="A0A2J6SVF9"/>
<keyword evidence="7" id="KW-1185">Reference proteome</keyword>
<keyword evidence="3 5" id="KW-1133">Transmembrane helix</keyword>
<comment type="subcellular location">
    <subcellularLocation>
        <location evidence="1">Membrane</location>
        <topology evidence="1">Multi-pass membrane protein</topology>
    </subcellularLocation>
</comment>
<dbReference type="EMBL" id="KZ613859">
    <property type="protein sequence ID" value="PMD54765.1"/>
    <property type="molecule type" value="Genomic_DNA"/>
</dbReference>
<dbReference type="STRING" id="1095630.A0A2J6SVF9"/>
<evidence type="ECO:0000256" key="3">
    <source>
        <dbReference type="ARBA" id="ARBA00022989"/>
    </source>
</evidence>
<dbReference type="AlphaFoldDB" id="A0A2J6SVF9"/>
<dbReference type="Pfam" id="PF04479">
    <property type="entry name" value="RTA1"/>
    <property type="match status" value="1"/>
</dbReference>
<protein>
    <recommendedName>
        <fullName evidence="8">RTA1-domain-containing protein</fullName>
    </recommendedName>
</protein>
<feature type="transmembrane region" description="Helical" evidence="5">
    <location>
        <begin position="47"/>
        <end position="67"/>
    </location>
</feature>
<accession>A0A2J6SVF9</accession>
<feature type="transmembrane region" description="Helical" evidence="5">
    <location>
        <begin position="79"/>
        <end position="102"/>
    </location>
</feature>
<feature type="transmembrane region" description="Helical" evidence="5">
    <location>
        <begin position="20"/>
        <end position="40"/>
    </location>
</feature>
<reference evidence="6 7" key="1">
    <citation type="submission" date="2016-04" db="EMBL/GenBank/DDBJ databases">
        <title>A degradative enzymes factory behind the ericoid mycorrhizal symbiosis.</title>
        <authorList>
            <consortium name="DOE Joint Genome Institute"/>
            <person name="Martino E."/>
            <person name="Morin E."/>
            <person name="Grelet G."/>
            <person name="Kuo A."/>
            <person name="Kohler A."/>
            <person name="Daghino S."/>
            <person name="Barry K."/>
            <person name="Choi C."/>
            <person name="Cichocki N."/>
            <person name="Clum A."/>
            <person name="Copeland A."/>
            <person name="Hainaut M."/>
            <person name="Haridas S."/>
            <person name="Labutti K."/>
            <person name="Lindquist E."/>
            <person name="Lipzen A."/>
            <person name="Khouja H.-R."/>
            <person name="Murat C."/>
            <person name="Ohm R."/>
            <person name="Olson A."/>
            <person name="Spatafora J."/>
            <person name="Veneault-Fourrey C."/>
            <person name="Henrissat B."/>
            <person name="Grigoriev I."/>
            <person name="Martin F."/>
            <person name="Perotto S."/>
        </authorList>
    </citation>
    <scope>NUCLEOTIDE SEQUENCE [LARGE SCALE GENOMIC DNA]</scope>
    <source>
        <strain evidence="6 7">E</strain>
    </source>
</reference>
<feature type="transmembrane region" description="Helical" evidence="5">
    <location>
        <begin position="123"/>
        <end position="148"/>
    </location>
</feature>
<feature type="transmembrane region" description="Helical" evidence="5">
    <location>
        <begin position="160"/>
        <end position="183"/>
    </location>
</feature>
<evidence type="ECO:0008006" key="8">
    <source>
        <dbReference type="Google" id="ProtNLM"/>
    </source>
</evidence>
<dbReference type="InterPro" id="IPR007568">
    <property type="entry name" value="RTA1"/>
</dbReference>